<dbReference type="InterPro" id="IPR001387">
    <property type="entry name" value="Cro/C1-type_HTH"/>
</dbReference>
<dbReference type="Pfam" id="PF13560">
    <property type="entry name" value="HTH_31"/>
    <property type="match status" value="1"/>
</dbReference>
<dbReference type="CDD" id="cd00093">
    <property type="entry name" value="HTH_XRE"/>
    <property type="match status" value="1"/>
</dbReference>
<dbReference type="Pfam" id="PF19054">
    <property type="entry name" value="DUF5753"/>
    <property type="match status" value="1"/>
</dbReference>
<reference evidence="3" key="1">
    <citation type="submission" date="2016-08" db="EMBL/GenBank/DDBJ databases">
        <authorList>
            <person name="Tokovenko B."/>
            <person name="Kalinowski J."/>
        </authorList>
    </citation>
    <scope>NUCLEOTIDE SEQUENCE [LARGE SCALE GENOMIC DNA]</scope>
    <source>
        <strain evidence="3">UTMC102</strain>
    </source>
</reference>
<proteinExistence type="predicted"/>
<dbReference type="InterPro" id="IPR010982">
    <property type="entry name" value="Lambda_DNA-bd_dom_sf"/>
</dbReference>
<dbReference type="RefSeq" id="WP_170293629.1">
    <property type="nucleotide sequence ID" value="NZ_JACCHL010000001.1"/>
</dbReference>
<dbReference type="AlphaFoldDB" id="A0A1V3C3X2"/>
<dbReference type="Gene3D" id="1.10.260.40">
    <property type="entry name" value="lambda repressor-like DNA-binding domains"/>
    <property type="match status" value="1"/>
</dbReference>
<dbReference type="Proteomes" id="UP000189004">
    <property type="component" value="Unassembled WGS sequence"/>
</dbReference>
<name>A0A1V3C3X2_9ACTN</name>
<gene>
    <name evidence="2" type="ORF">NOSIN_17225</name>
</gene>
<organism evidence="2 3">
    <name type="scientific">Nocardiopsis sinuspersici</name>
    <dbReference type="NCBI Taxonomy" id="501010"/>
    <lineage>
        <taxon>Bacteria</taxon>
        <taxon>Bacillati</taxon>
        <taxon>Actinomycetota</taxon>
        <taxon>Actinomycetes</taxon>
        <taxon>Streptosporangiales</taxon>
        <taxon>Nocardiopsidaceae</taxon>
        <taxon>Nocardiopsis</taxon>
    </lineage>
</organism>
<protein>
    <submittedName>
        <fullName evidence="2">Transcriptional regulator</fullName>
    </submittedName>
</protein>
<dbReference type="EMBL" id="MCOK01000001">
    <property type="protein sequence ID" value="OOC55342.1"/>
    <property type="molecule type" value="Genomic_DNA"/>
</dbReference>
<dbReference type="GO" id="GO:0003677">
    <property type="term" value="F:DNA binding"/>
    <property type="evidence" value="ECO:0007669"/>
    <property type="project" value="InterPro"/>
</dbReference>
<comment type="caution">
    <text evidence="2">The sequence shown here is derived from an EMBL/GenBank/DDBJ whole genome shotgun (WGS) entry which is preliminary data.</text>
</comment>
<dbReference type="SMART" id="SM00530">
    <property type="entry name" value="HTH_XRE"/>
    <property type="match status" value="1"/>
</dbReference>
<evidence type="ECO:0000313" key="3">
    <source>
        <dbReference type="Proteomes" id="UP000189004"/>
    </source>
</evidence>
<dbReference type="InterPro" id="IPR043917">
    <property type="entry name" value="DUF5753"/>
</dbReference>
<sequence length="272" mass="29799">MGVNTALPSAMWLPFAARVLRARSDRGLSRAELAKTVGVTDDKLREVESAHCRPARSLVERVDTALGTEHQLVDAWAITLQAEAFPNEFGDQRELGVHATHLWEHQPMALPVFLRTREYSRAVLRPRHPDLSPDMVEVMVEEEMAHRAEMTGPDGPVLRVVLNESALQRPQGGAAVLNAQRGFLSDLIEAGIVTMGVIPEQTPHHPGLGGAFRMMDFADRPSMVYAFAAEGGDLTAEAEQVGRCTMVRDAIENAAVELTPRSELLTARWPAG</sequence>
<accession>A0A1V3C3X2</accession>
<evidence type="ECO:0000313" key="2">
    <source>
        <dbReference type="EMBL" id="OOC55342.1"/>
    </source>
</evidence>
<keyword evidence="3" id="KW-1185">Reference proteome</keyword>
<dbReference type="STRING" id="501010.NOSIN_17225"/>
<feature type="domain" description="HTH cro/C1-type" evidence="1">
    <location>
        <begin position="18"/>
        <end position="73"/>
    </location>
</feature>
<dbReference type="SUPFAM" id="SSF47413">
    <property type="entry name" value="lambda repressor-like DNA-binding domains"/>
    <property type="match status" value="1"/>
</dbReference>
<evidence type="ECO:0000259" key="1">
    <source>
        <dbReference type="SMART" id="SM00530"/>
    </source>
</evidence>